<dbReference type="InterPro" id="IPR021833">
    <property type="entry name" value="DUF3425"/>
</dbReference>
<sequence>MDRQYRTIAQPSGYGIPITAVVNENWRGKNDPAERRRIQNRLNQRAFRERQRAGQSPKKYKARSVSGSQPDSSSEEEEDNEDAEEDDEDEENDEDEKDEEDDDEDDVKSKSSLLSTEGNTWDELARLINRNLLQAAYANAQLLSIDVQSLRSGALTYTPRPTSRSIPTALVPVELQYRVAHDPVIDIIPHPRLRHNILCAIANNQINAAALSCCIRGSGAIEQAKGAAGQRTGLVVWSAGEKLESWELSEQFFRRWTVLLQGCEDLVAATNAWRSKRGERLFPSILERGGSRRS</sequence>
<proteinExistence type="predicted"/>
<dbReference type="PANTHER" id="PTHR38116:SF1">
    <property type="entry name" value="BZIP DOMAIN-CONTAINING PROTEIN"/>
    <property type="match status" value="1"/>
</dbReference>
<comment type="caution">
    <text evidence="2">The sequence shown here is derived from an EMBL/GenBank/DDBJ whole genome shotgun (WGS) entry which is preliminary data.</text>
</comment>
<feature type="compositionally biased region" description="Basic and acidic residues" evidence="1">
    <location>
        <begin position="26"/>
        <end position="37"/>
    </location>
</feature>
<organism evidence="2 3">
    <name type="scientific">Recurvomyces mirabilis</name>
    <dbReference type="NCBI Taxonomy" id="574656"/>
    <lineage>
        <taxon>Eukaryota</taxon>
        <taxon>Fungi</taxon>
        <taxon>Dikarya</taxon>
        <taxon>Ascomycota</taxon>
        <taxon>Pezizomycotina</taxon>
        <taxon>Dothideomycetes</taxon>
        <taxon>Dothideomycetidae</taxon>
        <taxon>Mycosphaerellales</taxon>
        <taxon>Teratosphaeriaceae</taxon>
        <taxon>Recurvomyces</taxon>
    </lineage>
</organism>
<keyword evidence="3" id="KW-1185">Reference proteome</keyword>
<evidence type="ECO:0008006" key="4">
    <source>
        <dbReference type="Google" id="ProtNLM"/>
    </source>
</evidence>
<dbReference type="Proteomes" id="UP001274830">
    <property type="component" value="Unassembled WGS sequence"/>
</dbReference>
<name>A0AAE0TR22_9PEZI</name>
<protein>
    <recommendedName>
        <fullName evidence="4">BZIP domain-containing protein</fullName>
    </recommendedName>
</protein>
<feature type="compositionally biased region" description="Acidic residues" evidence="1">
    <location>
        <begin position="73"/>
        <end position="106"/>
    </location>
</feature>
<dbReference type="AlphaFoldDB" id="A0AAE0TR22"/>
<dbReference type="EMBL" id="JAUTXT010000034">
    <property type="protein sequence ID" value="KAK3672250.1"/>
    <property type="molecule type" value="Genomic_DNA"/>
</dbReference>
<dbReference type="CDD" id="cd14688">
    <property type="entry name" value="bZIP_YAP"/>
    <property type="match status" value="1"/>
</dbReference>
<feature type="region of interest" description="Disordered" evidence="1">
    <location>
        <begin position="24"/>
        <end position="115"/>
    </location>
</feature>
<accession>A0AAE0TR22</accession>
<dbReference type="PANTHER" id="PTHR38116">
    <property type="entry name" value="CHROMOSOME 7, WHOLE GENOME SHOTGUN SEQUENCE"/>
    <property type="match status" value="1"/>
</dbReference>
<reference evidence="2" key="1">
    <citation type="submission" date="2023-07" db="EMBL/GenBank/DDBJ databases">
        <title>Black Yeasts Isolated from many extreme environments.</title>
        <authorList>
            <person name="Coleine C."/>
            <person name="Stajich J.E."/>
            <person name="Selbmann L."/>
        </authorList>
    </citation>
    <scope>NUCLEOTIDE SEQUENCE</scope>
    <source>
        <strain evidence="2">CCFEE 5485</strain>
    </source>
</reference>
<evidence type="ECO:0000256" key="1">
    <source>
        <dbReference type="SAM" id="MobiDB-lite"/>
    </source>
</evidence>
<gene>
    <name evidence="2" type="ORF">LTR78_007790</name>
</gene>
<evidence type="ECO:0000313" key="2">
    <source>
        <dbReference type="EMBL" id="KAK3672250.1"/>
    </source>
</evidence>
<evidence type="ECO:0000313" key="3">
    <source>
        <dbReference type="Proteomes" id="UP001274830"/>
    </source>
</evidence>
<dbReference type="Pfam" id="PF11905">
    <property type="entry name" value="DUF3425"/>
    <property type="match status" value="1"/>
</dbReference>